<dbReference type="HAMAP" id="MF_01331_B">
    <property type="entry name" value="Ribosomal_uL22_B"/>
    <property type="match status" value="1"/>
</dbReference>
<feature type="compositionally biased region" description="Basic residues" evidence="11">
    <location>
        <begin position="186"/>
        <end position="196"/>
    </location>
</feature>
<evidence type="ECO:0000256" key="4">
    <source>
        <dbReference type="ARBA" id="ARBA00022980"/>
    </source>
</evidence>
<dbReference type="InterPro" id="IPR036394">
    <property type="entry name" value="Ribosomal_uL22_sf"/>
</dbReference>
<dbReference type="InterPro" id="IPR001063">
    <property type="entry name" value="Ribosomal_uL22"/>
</dbReference>
<dbReference type="Pfam" id="PF00237">
    <property type="entry name" value="Ribosomal_L22"/>
    <property type="match status" value="1"/>
</dbReference>
<comment type="caution">
    <text evidence="12">The sequence shown here is derived from an EMBL/GenBank/DDBJ whole genome shotgun (WGS) entry which is preliminary data.</text>
</comment>
<dbReference type="GO" id="GO:0003735">
    <property type="term" value="F:structural constituent of ribosome"/>
    <property type="evidence" value="ECO:0007669"/>
    <property type="project" value="InterPro"/>
</dbReference>
<dbReference type="InterPro" id="IPR018260">
    <property type="entry name" value="Ribosomal_uL22_CS"/>
</dbReference>
<dbReference type="PANTHER" id="PTHR13501">
    <property type="entry name" value="CHLOROPLAST 50S RIBOSOMAL PROTEIN L22-RELATED"/>
    <property type="match status" value="1"/>
</dbReference>
<comment type="similarity">
    <text evidence="1 7 8">Belongs to the universal ribosomal protein uL22 family.</text>
</comment>
<dbReference type="InterPro" id="IPR005727">
    <property type="entry name" value="Ribosomal_uL22_bac/chlpt-type"/>
</dbReference>
<accession>A0A0G1F4H3</accession>
<feature type="region of interest" description="Disordered" evidence="11">
    <location>
        <begin position="138"/>
        <end position="196"/>
    </location>
</feature>
<organism evidence="12 13">
    <name type="scientific">Candidatus Wolfebacteria bacterium GW2011_GWC1_43_10</name>
    <dbReference type="NCBI Taxonomy" id="1619011"/>
    <lineage>
        <taxon>Bacteria</taxon>
        <taxon>Candidatus Wolfeibacteriota</taxon>
    </lineage>
</organism>
<evidence type="ECO:0000256" key="5">
    <source>
        <dbReference type="ARBA" id="ARBA00023274"/>
    </source>
</evidence>
<evidence type="ECO:0000256" key="8">
    <source>
        <dbReference type="RuleBase" id="RU004005"/>
    </source>
</evidence>
<evidence type="ECO:0000256" key="10">
    <source>
        <dbReference type="RuleBase" id="RU004008"/>
    </source>
</evidence>
<dbReference type="EMBL" id="LCFA01000016">
    <property type="protein sequence ID" value="KKS81778.1"/>
    <property type="molecule type" value="Genomic_DNA"/>
</dbReference>
<comment type="subunit">
    <text evidence="7 9">Part of the 50S ribosomal subunit.</text>
</comment>
<evidence type="ECO:0000256" key="11">
    <source>
        <dbReference type="SAM" id="MobiDB-lite"/>
    </source>
</evidence>
<gene>
    <name evidence="7" type="primary">rplV</name>
    <name evidence="12" type="ORF">UV58_C0016G0009</name>
</gene>
<evidence type="ECO:0000313" key="12">
    <source>
        <dbReference type="EMBL" id="KKS81778.1"/>
    </source>
</evidence>
<proteinExistence type="inferred from homology"/>
<dbReference type="Proteomes" id="UP000034810">
    <property type="component" value="Unassembled WGS sequence"/>
</dbReference>
<dbReference type="GO" id="GO:0006412">
    <property type="term" value="P:translation"/>
    <property type="evidence" value="ECO:0007669"/>
    <property type="project" value="UniProtKB-UniRule"/>
</dbReference>
<dbReference type="PROSITE" id="PS00464">
    <property type="entry name" value="RIBOSOMAL_L22"/>
    <property type="match status" value="1"/>
</dbReference>
<comment type="function">
    <text evidence="7 10">This protein binds specifically to 23S rRNA; its binding is stimulated by other ribosomal proteins, e.g., L4, L17, and L20. It is important during the early stages of 50S assembly. It makes multiple contacts with different domains of the 23S rRNA in the assembled 50S subunit and ribosome.</text>
</comment>
<feature type="compositionally biased region" description="Basic and acidic residues" evidence="11">
    <location>
        <begin position="144"/>
        <end position="185"/>
    </location>
</feature>
<reference evidence="12 13" key="1">
    <citation type="journal article" date="2015" name="Nature">
        <title>rRNA introns, odd ribosomes, and small enigmatic genomes across a large radiation of phyla.</title>
        <authorList>
            <person name="Brown C.T."/>
            <person name="Hug L.A."/>
            <person name="Thomas B.C."/>
            <person name="Sharon I."/>
            <person name="Castelle C.J."/>
            <person name="Singh A."/>
            <person name="Wilkins M.J."/>
            <person name="Williams K.H."/>
            <person name="Banfield J.F."/>
        </authorList>
    </citation>
    <scope>NUCLEOTIDE SEQUENCE [LARGE SCALE GENOMIC DNA]</scope>
</reference>
<dbReference type="PATRIC" id="fig|1619011.3.peg.615"/>
<evidence type="ECO:0000313" key="13">
    <source>
        <dbReference type="Proteomes" id="UP000034810"/>
    </source>
</evidence>
<dbReference type="AlphaFoldDB" id="A0A0G1F4H3"/>
<evidence type="ECO:0000256" key="1">
    <source>
        <dbReference type="ARBA" id="ARBA00009451"/>
    </source>
</evidence>
<keyword evidence="2 7" id="KW-0699">rRNA-binding</keyword>
<dbReference type="InterPro" id="IPR047867">
    <property type="entry name" value="Ribosomal_uL22_bac/org-type"/>
</dbReference>
<sequence>MNKSETKKNNSGILPSTTVSLRYLRIAPRKVRLVADLIKNISVNQALGQLSLHPRRAAEPILKLLKSAIESANNKKMDIDKLIIKEIRVDKGPISKRWMPRAQGRSTPIHKVTSHVILTLAQSDKKLEPRFIIETKRPKKVKKEKKEVVAENKDRSSKIHHHPAPEKKTEPKEETRKEGKPERRGFLKRMFRRKSV</sequence>
<comment type="function">
    <text evidence="7">The globular domain of the protein is located near the polypeptide exit tunnel on the outside of the subunit, while an extended beta-hairpin is found that lines the wall of the exit tunnel in the center of the 70S ribosome.</text>
</comment>
<evidence type="ECO:0000256" key="7">
    <source>
        <dbReference type="HAMAP-Rule" id="MF_01331"/>
    </source>
</evidence>
<evidence type="ECO:0000256" key="2">
    <source>
        <dbReference type="ARBA" id="ARBA00022730"/>
    </source>
</evidence>
<keyword evidence="3 7" id="KW-0694">RNA-binding</keyword>
<evidence type="ECO:0000256" key="3">
    <source>
        <dbReference type="ARBA" id="ARBA00022884"/>
    </source>
</evidence>
<keyword evidence="4 7" id="KW-0689">Ribosomal protein</keyword>
<dbReference type="GO" id="GO:0022625">
    <property type="term" value="C:cytosolic large ribosomal subunit"/>
    <property type="evidence" value="ECO:0007669"/>
    <property type="project" value="TreeGrafter"/>
</dbReference>
<protein>
    <recommendedName>
        <fullName evidence="6 7">Large ribosomal subunit protein uL22</fullName>
    </recommendedName>
</protein>
<dbReference type="NCBIfam" id="TIGR01044">
    <property type="entry name" value="rplV_bact"/>
    <property type="match status" value="1"/>
</dbReference>
<keyword evidence="5 7" id="KW-0687">Ribonucleoprotein</keyword>
<dbReference type="PANTHER" id="PTHR13501:SF8">
    <property type="entry name" value="LARGE RIBOSOMAL SUBUNIT PROTEIN UL22M"/>
    <property type="match status" value="1"/>
</dbReference>
<dbReference type="CDD" id="cd00336">
    <property type="entry name" value="Ribosomal_L22"/>
    <property type="match status" value="1"/>
</dbReference>
<evidence type="ECO:0000256" key="9">
    <source>
        <dbReference type="RuleBase" id="RU004006"/>
    </source>
</evidence>
<evidence type="ECO:0000256" key="6">
    <source>
        <dbReference type="ARBA" id="ARBA00035207"/>
    </source>
</evidence>
<dbReference type="Gene3D" id="3.90.470.10">
    <property type="entry name" value="Ribosomal protein L22/L17"/>
    <property type="match status" value="1"/>
</dbReference>
<name>A0A0G1F4H3_9BACT</name>
<dbReference type="GO" id="GO:0019843">
    <property type="term" value="F:rRNA binding"/>
    <property type="evidence" value="ECO:0007669"/>
    <property type="project" value="UniProtKB-UniRule"/>
</dbReference>
<dbReference type="SUPFAM" id="SSF54843">
    <property type="entry name" value="Ribosomal protein L22"/>
    <property type="match status" value="1"/>
</dbReference>